<dbReference type="EMBL" id="BEXA01000001">
    <property type="protein sequence ID" value="GAY72222.1"/>
    <property type="molecule type" value="Genomic_DNA"/>
</dbReference>
<dbReference type="Gene3D" id="3.40.50.360">
    <property type="match status" value="1"/>
</dbReference>
<evidence type="ECO:0000313" key="4">
    <source>
        <dbReference type="Proteomes" id="UP000286974"/>
    </source>
</evidence>
<dbReference type="InterPro" id="IPR029039">
    <property type="entry name" value="Flavoprotein-like_sf"/>
</dbReference>
<dbReference type="SUPFAM" id="SSF52218">
    <property type="entry name" value="Flavoproteins"/>
    <property type="match status" value="1"/>
</dbReference>
<dbReference type="Gene3D" id="3.30.450.20">
    <property type="entry name" value="PAS domain"/>
    <property type="match status" value="1"/>
</dbReference>
<feature type="domain" description="NADPH-dependent FMN reductase-like" evidence="2">
    <location>
        <begin position="3"/>
        <end position="148"/>
    </location>
</feature>
<evidence type="ECO:0000259" key="2">
    <source>
        <dbReference type="Pfam" id="PF03358"/>
    </source>
</evidence>
<sequence length="489" mass="53261">MIKLAAIAGSIGEQSYNRDLLEFISKHYSNLVDIELVSIDDLPVFNPDHDLSDSEEVQRVYQKLKGAQGIILATPEHNHTVPAALKNLVEWMSFNLHPFEGKPIWIVGASYHNQGSSRAQLHLKQILESPGVDALVMPGDEFLLSNAKEAFDDEGNLKDARTIGFLDKLVHKFLKYVKVIDLFDAPDPMTVEDEDLDSTGKVNTTIDGVDMNDDEWVEKAAAKVHAVDGSTYVKLDRGILTVDQLNYFLKTMPAELTFADDNNQFIYYNQSLPTSKMLAPRRPEQVGDPLSSVHPARAVEHVKQVIHALRTGESDLVGMPVPGNGPDKHIMHYYKAMHDENGRYRGINEWVLDIMPIIKYYLETTGQKLVADEGKKPVPPIFGLDLDASTGASAHGNADTKSAPKADASTGASEDAESSASQPATTNTSVDDEGGIEIGALLNSGSNVATEGVQPKEVTATPKQEAQPVSEPLKKNTPLPDASTGASQS</sequence>
<proteinExistence type="predicted"/>
<feature type="compositionally biased region" description="Polar residues" evidence="1">
    <location>
        <begin position="418"/>
        <end position="429"/>
    </location>
</feature>
<protein>
    <submittedName>
        <fullName evidence="3">Fumarate reductase</fullName>
    </submittedName>
</protein>
<dbReference type="GO" id="GO:0016491">
    <property type="term" value="F:oxidoreductase activity"/>
    <property type="evidence" value="ECO:0007669"/>
    <property type="project" value="InterPro"/>
</dbReference>
<keyword evidence="4" id="KW-1185">Reference proteome</keyword>
<dbReference type="PANTHER" id="PTHR30543">
    <property type="entry name" value="CHROMATE REDUCTASE"/>
    <property type="match status" value="1"/>
</dbReference>
<dbReference type="InterPro" id="IPR005025">
    <property type="entry name" value="FMN_Rdtase-like_dom"/>
</dbReference>
<dbReference type="Pfam" id="PF13596">
    <property type="entry name" value="PAS_10"/>
    <property type="match status" value="1"/>
</dbReference>
<comment type="caution">
    <text evidence="3">The sequence shown here is derived from an EMBL/GenBank/DDBJ whole genome shotgun (WGS) entry which is preliminary data.</text>
</comment>
<dbReference type="GO" id="GO:0010181">
    <property type="term" value="F:FMN binding"/>
    <property type="evidence" value="ECO:0007669"/>
    <property type="project" value="TreeGrafter"/>
</dbReference>
<feature type="region of interest" description="Disordered" evidence="1">
    <location>
        <begin position="391"/>
        <end position="489"/>
    </location>
</feature>
<name>A0A401FIN4_9LACO</name>
<dbReference type="Proteomes" id="UP000286974">
    <property type="component" value="Unassembled WGS sequence"/>
</dbReference>
<dbReference type="GO" id="GO:0005829">
    <property type="term" value="C:cytosol"/>
    <property type="evidence" value="ECO:0007669"/>
    <property type="project" value="TreeGrafter"/>
</dbReference>
<dbReference type="Pfam" id="PF03358">
    <property type="entry name" value="FMN_red"/>
    <property type="match status" value="1"/>
</dbReference>
<gene>
    <name evidence="3" type="ORF">NBRC111893_368</name>
</gene>
<organism evidence="3 4">
    <name type="scientific">Lentilactobacillus kosonis</name>
    <dbReference type="NCBI Taxonomy" id="2810561"/>
    <lineage>
        <taxon>Bacteria</taxon>
        <taxon>Bacillati</taxon>
        <taxon>Bacillota</taxon>
        <taxon>Bacilli</taxon>
        <taxon>Lactobacillales</taxon>
        <taxon>Lactobacillaceae</taxon>
        <taxon>Lentilactobacillus</taxon>
    </lineage>
</organism>
<evidence type="ECO:0000256" key="1">
    <source>
        <dbReference type="SAM" id="MobiDB-lite"/>
    </source>
</evidence>
<reference evidence="3 4" key="1">
    <citation type="submission" date="2017-11" db="EMBL/GenBank/DDBJ databases">
        <title>Draft Genome Sequence of Lactobacillus curieae NBRC 111893 isolated from Koso, a Japanese sugar-Vegetable Fermented Beverage.</title>
        <authorList>
            <person name="Chiou T.Y."/>
            <person name="Oshima K."/>
            <person name="Suda W."/>
            <person name="Hattori M."/>
            <person name="Takahashi T."/>
        </authorList>
    </citation>
    <scope>NUCLEOTIDE SEQUENCE [LARGE SCALE GENOMIC DNA]</scope>
    <source>
        <strain evidence="3 4">NBRC111893</strain>
    </source>
</reference>
<accession>A0A401FIN4</accession>
<dbReference type="AlphaFoldDB" id="A0A401FIN4"/>
<dbReference type="InterPro" id="IPR050712">
    <property type="entry name" value="NAD(P)H-dep_reductase"/>
</dbReference>
<dbReference type="PANTHER" id="PTHR30543:SF21">
    <property type="entry name" value="NAD(P)H-DEPENDENT FMN REDUCTASE LOT6"/>
    <property type="match status" value="1"/>
</dbReference>
<evidence type="ECO:0000313" key="3">
    <source>
        <dbReference type="EMBL" id="GAY72222.1"/>
    </source>
</evidence>